<name>A0ABP9EDL8_9ACTN</name>
<evidence type="ECO:0000256" key="1">
    <source>
        <dbReference type="SAM" id="MobiDB-lite"/>
    </source>
</evidence>
<comment type="caution">
    <text evidence="2">The sequence shown here is derived from an EMBL/GenBank/DDBJ whole genome shotgun (WGS) entry which is preliminary data.</text>
</comment>
<keyword evidence="3" id="KW-1185">Reference proteome</keyword>
<accession>A0ABP9EDL8</accession>
<dbReference type="Proteomes" id="UP001501752">
    <property type="component" value="Unassembled WGS sequence"/>
</dbReference>
<reference evidence="3" key="1">
    <citation type="journal article" date="2019" name="Int. J. Syst. Evol. Microbiol.">
        <title>The Global Catalogue of Microorganisms (GCM) 10K type strain sequencing project: providing services to taxonomists for standard genome sequencing and annotation.</title>
        <authorList>
            <consortium name="The Broad Institute Genomics Platform"/>
            <consortium name="The Broad Institute Genome Sequencing Center for Infectious Disease"/>
            <person name="Wu L."/>
            <person name="Ma J."/>
        </authorList>
    </citation>
    <scope>NUCLEOTIDE SEQUENCE [LARGE SCALE GENOMIC DNA]</scope>
    <source>
        <strain evidence="3">JCM 13006</strain>
    </source>
</reference>
<sequence length="80" mass="8105">MRTTCGPVVVSGASLVGMPTASGSLVLPPQRGAWRAAVQGLVAAVAKATEFAESPSAVVEGGRAAGQRAEKDSRVSPWTR</sequence>
<proteinExistence type="predicted"/>
<evidence type="ECO:0000313" key="3">
    <source>
        <dbReference type="Proteomes" id="UP001501752"/>
    </source>
</evidence>
<evidence type="ECO:0000313" key="2">
    <source>
        <dbReference type="EMBL" id="GAA4869834.1"/>
    </source>
</evidence>
<gene>
    <name evidence="2" type="ORF">GCM10023235_55720</name>
</gene>
<feature type="region of interest" description="Disordered" evidence="1">
    <location>
        <begin position="56"/>
        <end position="80"/>
    </location>
</feature>
<organism evidence="2 3">
    <name type="scientific">Kitasatospora terrestris</name>
    <dbReference type="NCBI Taxonomy" id="258051"/>
    <lineage>
        <taxon>Bacteria</taxon>
        <taxon>Bacillati</taxon>
        <taxon>Actinomycetota</taxon>
        <taxon>Actinomycetes</taxon>
        <taxon>Kitasatosporales</taxon>
        <taxon>Streptomycetaceae</taxon>
        <taxon>Kitasatospora</taxon>
    </lineage>
</organism>
<dbReference type="EMBL" id="BAABIS010000001">
    <property type="protein sequence ID" value="GAA4869834.1"/>
    <property type="molecule type" value="Genomic_DNA"/>
</dbReference>
<protein>
    <submittedName>
        <fullName evidence="2">Uncharacterized protein</fullName>
    </submittedName>
</protein>